<gene>
    <name evidence="2" type="primary">ND3</name>
</gene>
<protein>
    <submittedName>
        <fullName evidence="2">NADH dehydrogenase subunit 3</fullName>
    </submittedName>
</protein>
<organism evidence="2">
    <name type="scientific">Pontoscolex corethrurus</name>
    <dbReference type="NCBI Taxonomy" id="195581"/>
    <lineage>
        <taxon>Eukaryota</taxon>
        <taxon>Metazoa</taxon>
        <taxon>Spiralia</taxon>
        <taxon>Lophotrochozoa</taxon>
        <taxon>Annelida</taxon>
        <taxon>Clitellata</taxon>
        <taxon>Oligochaeta</taxon>
        <taxon>Crassiclitellata</taxon>
        <taxon>Lumbricina</taxon>
        <taxon>Glossoscolecidae</taxon>
        <taxon>Pontoscolex</taxon>
    </lineage>
</organism>
<dbReference type="EMBL" id="KC665883">
    <property type="protein sequence ID" value="AGJ50307.1"/>
    <property type="molecule type" value="Genomic_DNA"/>
</dbReference>
<evidence type="ECO:0000313" key="1">
    <source>
        <dbReference type="EMBL" id="AGJ50307.1"/>
    </source>
</evidence>
<dbReference type="EMBL" id="KC665884">
    <property type="protein sequence ID" value="AGJ50308.1"/>
    <property type="molecule type" value="Genomic_DNA"/>
</dbReference>
<sequence>MSSNVVGTSIMVVVLHSVNEIGMGINSMISMSNTMKMIASSKNRMENGTRASLLGSNPHSKGEDFSRSWVHRFRSKMDVINKMVGIAMDSVDENTSSFICWKYRGIIF</sequence>
<evidence type="ECO:0000313" key="2">
    <source>
        <dbReference type="EMBL" id="AGJ50308.1"/>
    </source>
</evidence>
<dbReference type="AlphaFoldDB" id="V9N2F7"/>
<accession>V9N2F7</accession>
<proteinExistence type="predicted"/>
<reference evidence="2" key="1">
    <citation type="journal article" date="2014" name="Heredity">
        <title>Living on a volcano's edge: genetic isolation of an extremophile terrestrial metazoan.</title>
        <authorList>
            <person name="Cunha L."/>
            <person name="Montiel R."/>
            <person name="Novo M."/>
            <person name="Orozco-terWengel P."/>
            <person name="Rodrigues A."/>
            <person name="Morgan A.J."/>
            <person name="Kille P."/>
        </authorList>
    </citation>
    <scope>NUCLEOTIDE SEQUENCE</scope>
    <source>
        <strain evidence="1">7F</strain>
        <strain evidence="2">8F</strain>
    </source>
</reference>
<name>V9N2F7_9ANNE</name>
<keyword evidence="2" id="KW-0496">Mitochondrion</keyword>
<geneLocation type="mitochondrion" evidence="2"/>